<dbReference type="PRINTS" id="PR00344">
    <property type="entry name" value="BCTRLSENSOR"/>
</dbReference>
<dbReference type="Gene3D" id="1.10.287.130">
    <property type="match status" value="1"/>
</dbReference>
<evidence type="ECO:0000256" key="4">
    <source>
        <dbReference type="ARBA" id="ARBA00022679"/>
    </source>
</evidence>
<dbReference type="InterPro" id="IPR013656">
    <property type="entry name" value="PAS_4"/>
</dbReference>
<dbReference type="PANTHER" id="PTHR43304:SF1">
    <property type="entry name" value="PAC DOMAIN-CONTAINING PROTEIN"/>
    <property type="match status" value="1"/>
</dbReference>
<evidence type="ECO:0000313" key="9">
    <source>
        <dbReference type="EMBL" id="MCS3866766.1"/>
    </source>
</evidence>
<dbReference type="InterPro" id="IPR004358">
    <property type="entry name" value="Sig_transdc_His_kin-like_C"/>
</dbReference>
<dbReference type="InterPro" id="IPR036890">
    <property type="entry name" value="HATPase_C_sf"/>
</dbReference>
<evidence type="ECO:0000259" key="7">
    <source>
        <dbReference type="PROSITE" id="PS50109"/>
    </source>
</evidence>
<dbReference type="SMART" id="SM00091">
    <property type="entry name" value="PAS"/>
    <property type="match status" value="1"/>
</dbReference>
<feature type="domain" description="Histidine kinase" evidence="7">
    <location>
        <begin position="166"/>
        <end position="380"/>
    </location>
</feature>
<comment type="catalytic activity">
    <reaction evidence="1">
        <text>ATP + protein L-histidine = ADP + protein N-phospho-L-histidine.</text>
        <dbReference type="EC" id="2.7.13.3"/>
    </reaction>
</comment>
<dbReference type="InterPro" id="IPR052162">
    <property type="entry name" value="Sensor_kinase/Photoreceptor"/>
</dbReference>
<gene>
    <name evidence="9" type="ORF">GGP82_003349</name>
</gene>
<dbReference type="InterPro" id="IPR005467">
    <property type="entry name" value="His_kinase_dom"/>
</dbReference>
<name>A0A9X2U4H5_9BACT</name>
<dbReference type="SUPFAM" id="SSF55785">
    <property type="entry name" value="PYP-like sensor domain (PAS domain)"/>
    <property type="match status" value="1"/>
</dbReference>
<dbReference type="InterPro" id="IPR000014">
    <property type="entry name" value="PAS"/>
</dbReference>
<sequence>MPEPSSSETSSPSSSPNAGSPLTGAQQIVDTLHEPLLVLDRDLRVRQVNPAFHRSFGTAGEDTTGRPLADLGEGHFDHPVLRDALETLLGEHEPFEQVEVKGMSEEEGRRVFQVNGRLLDANREAPERILLAINDITEQRTLEETLRQRARELARSNEDLEQFAYAASHDLQEPLRMVSSYLQLLERRYKEDLDETAQEFIGYAVDGAERMKALINGLLQYSRVGRKEGEFGEVGLGEVLDEILSDLERRIHELDATIERGSLPQVYGNRDQLRRLLQNLVENALTYHGEEPPRVSVSGTQEEEGVHLVVRDDGPGIPPEGEEKIFQIFGQLDPHGTGQEGSGMGLALCKRIANRHDGQIWVESEPEEGCAFHVTLRLSPTTDA</sequence>
<reference evidence="9" key="1">
    <citation type="submission" date="2022-08" db="EMBL/GenBank/DDBJ databases">
        <title>Genomic Encyclopedia of Type Strains, Phase V (KMG-V): Genome sequencing to study the core and pangenomes of soil and plant-associated prokaryotes.</title>
        <authorList>
            <person name="Whitman W."/>
        </authorList>
    </citation>
    <scope>NUCLEOTIDE SEQUENCE</scope>
    <source>
        <strain evidence="9">SP2016B</strain>
    </source>
</reference>
<dbReference type="EMBL" id="JANTYZ010000020">
    <property type="protein sequence ID" value="MCS3866766.1"/>
    <property type="molecule type" value="Genomic_DNA"/>
</dbReference>
<feature type="region of interest" description="Disordered" evidence="6">
    <location>
        <begin position="1"/>
        <end position="23"/>
    </location>
</feature>
<organism evidence="9 10">
    <name type="scientific">Salinibacter ruber</name>
    <dbReference type="NCBI Taxonomy" id="146919"/>
    <lineage>
        <taxon>Bacteria</taxon>
        <taxon>Pseudomonadati</taxon>
        <taxon>Rhodothermota</taxon>
        <taxon>Rhodothermia</taxon>
        <taxon>Rhodothermales</taxon>
        <taxon>Salinibacteraceae</taxon>
        <taxon>Salinibacter</taxon>
    </lineage>
</organism>
<dbReference type="Pfam" id="PF02518">
    <property type="entry name" value="HATPase_c"/>
    <property type="match status" value="1"/>
</dbReference>
<dbReference type="InterPro" id="IPR003661">
    <property type="entry name" value="HisK_dim/P_dom"/>
</dbReference>
<proteinExistence type="predicted"/>
<dbReference type="PROSITE" id="PS50112">
    <property type="entry name" value="PAS"/>
    <property type="match status" value="1"/>
</dbReference>
<evidence type="ECO:0000256" key="1">
    <source>
        <dbReference type="ARBA" id="ARBA00000085"/>
    </source>
</evidence>
<dbReference type="GO" id="GO:0000155">
    <property type="term" value="F:phosphorelay sensor kinase activity"/>
    <property type="evidence" value="ECO:0007669"/>
    <property type="project" value="InterPro"/>
</dbReference>
<dbReference type="InterPro" id="IPR035965">
    <property type="entry name" value="PAS-like_dom_sf"/>
</dbReference>
<dbReference type="CDD" id="cd00130">
    <property type="entry name" value="PAS"/>
    <property type="match status" value="1"/>
</dbReference>
<dbReference type="InterPro" id="IPR003594">
    <property type="entry name" value="HATPase_dom"/>
</dbReference>
<evidence type="ECO:0000259" key="8">
    <source>
        <dbReference type="PROSITE" id="PS50112"/>
    </source>
</evidence>
<protein>
    <recommendedName>
        <fullName evidence="2">histidine kinase</fullName>
        <ecNumber evidence="2">2.7.13.3</ecNumber>
    </recommendedName>
</protein>
<dbReference type="SUPFAM" id="SSF55874">
    <property type="entry name" value="ATPase domain of HSP90 chaperone/DNA topoisomerase II/histidine kinase"/>
    <property type="match status" value="1"/>
</dbReference>
<dbReference type="CDD" id="cd00075">
    <property type="entry name" value="HATPase"/>
    <property type="match status" value="1"/>
</dbReference>
<dbReference type="SMART" id="SM00387">
    <property type="entry name" value="HATPase_c"/>
    <property type="match status" value="1"/>
</dbReference>
<evidence type="ECO:0000256" key="2">
    <source>
        <dbReference type="ARBA" id="ARBA00012438"/>
    </source>
</evidence>
<dbReference type="Proteomes" id="UP001155034">
    <property type="component" value="Unassembled WGS sequence"/>
</dbReference>
<dbReference type="SUPFAM" id="SSF47384">
    <property type="entry name" value="Homodimeric domain of signal transducing histidine kinase"/>
    <property type="match status" value="1"/>
</dbReference>
<feature type="compositionally biased region" description="Low complexity" evidence="6">
    <location>
        <begin position="1"/>
        <end position="16"/>
    </location>
</feature>
<evidence type="ECO:0000256" key="3">
    <source>
        <dbReference type="ARBA" id="ARBA00022553"/>
    </source>
</evidence>
<dbReference type="EC" id="2.7.13.3" evidence="2"/>
<dbReference type="FunFam" id="3.30.565.10:FF:000006">
    <property type="entry name" value="Sensor histidine kinase WalK"/>
    <property type="match status" value="1"/>
</dbReference>
<dbReference type="SMART" id="SM00388">
    <property type="entry name" value="HisKA"/>
    <property type="match status" value="1"/>
</dbReference>
<dbReference type="Pfam" id="PF08448">
    <property type="entry name" value="PAS_4"/>
    <property type="match status" value="1"/>
</dbReference>
<keyword evidence="4" id="KW-0808">Transferase</keyword>
<keyword evidence="5" id="KW-0418">Kinase</keyword>
<dbReference type="CDD" id="cd00082">
    <property type="entry name" value="HisKA"/>
    <property type="match status" value="1"/>
</dbReference>
<feature type="domain" description="PAS" evidence="8">
    <location>
        <begin position="27"/>
        <end position="66"/>
    </location>
</feature>
<dbReference type="InterPro" id="IPR036097">
    <property type="entry name" value="HisK_dim/P_sf"/>
</dbReference>
<evidence type="ECO:0000256" key="5">
    <source>
        <dbReference type="ARBA" id="ARBA00022777"/>
    </source>
</evidence>
<keyword evidence="3" id="KW-0597">Phosphoprotein</keyword>
<dbReference type="AlphaFoldDB" id="A0A9X2U4H5"/>
<dbReference type="PROSITE" id="PS50109">
    <property type="entry name" value="HIS_KIN"/>
    <property type="match status" value="1"/>
</dbReference>
<dbReference type="NCBIfam" id="TIGR00229">
    <property type="entry name" value="sensory_box"/>
    <property type="match status" value="1"/>
</dbReference>
<evidence type="ECO:0000256" key="6">
    <source>
        <dbReference type="SAM" id="MobiDB-lite"/>
    </source>
</evidence>
<accession>A0A9X2U4H5</accession>
<dbReference type="RefSeq" id="WP_259084237.1">
    <property type="nucleotide sequence ID" value="NZ_JANTYZ010000020.1"/>
</dbReference>
<comment type="caution">
    <text evidence="9">The sequence shown here is derived from an EMBL/GenBank/DDBJ whole genome shotgun (WGS) entry which is preliminary data.</text>
</comment>
<evidence type="ECO:0000313" key="10">
    <source>
        <dbReference type="Proteomes" id="UP001155034"/>
    </source>
</evidence>
<dbReference type="Gene3D" id="3.30.450.20">
    <property type="entry name" value="PAS domain"/>
    <property type="match status" value="1"/>
</dbReference>
<dbReference type="Pfam" id="PF00512">
    <property type="entry name" value="HisKA"/>
    <property type="match status" value="1"/>
</dbReference>
<dbReference type="PANTHER" id="PTHR43304">
    <property type="entry name" value="PHYTOCHROME-LIKE PROTEIN CPH1"/>
    <property type="match status" value="1"/>
</dbReference>
<dbReference type="Gene3D" id="3.30.565.10">
    <property type="entry name" value="Histidine kinase-like ATPase, C-terminal domain"/>
    <property type="match status" value="1"/>
</dbReference>